<comment type="caution">
    <text evidence="6">The sequence shown here is derived from an EMBL/GenBank/DDBJ whole genome shotgun (WGS) entry which is preliminary data.</text>
</comment>
<feature type="transmembrane region" description="Helical" evidence="5">
    <location>
        <begin position="45"/>
        <end position="65"/>
    </location>
</feature>
<evidence type="ECO:0000256" key="4">
    <source>
        <dbReference type="ARBA" id="ARBA00023136"/>
    </source>
</evidence>
<gene>
    <name evidence="6" type="ORF">C2E25_02005</name>
</gene>
<dbReference type="Gene3D" id="1.20.120.1630">
    <property type="match status" value="1"/>
</dbReference>
<keyword evidence="2 5" id="KW-0812">Transmembrane</keyword>
<evidence type="ECO:0000256" key="2">
    <source>
        <dbReference type="ARBA" id="ARBA00022692"/>
    </source>
</evidence>
<organism evidence="6 7">
    <name type="scientific">Geothermobacter hydrogeniphilus</name>
    <dbReference type="NCBI Taxonomy" id="1969733"/>
    <lineage>
        <taxon>Bacteria</taxon>
        <taxon>Pseudomonadati</taxon>
        <taxon>Thermodesulfobacteriota</taxon>
        <taxon>Desulfuromonadia</taxon>
        <taxon>Desulfuromonadales</taxon>
        <taxon>Geothermobacteraceae</taxon>
        <taxon>Geothermobacter</taxon>
    </lineage>
</organism>
<dbReference type="AlphaFoldDB" id="A0A2K2HDP5"/>
<feature type="transmembrane region" description="Helical" evidence="5">
    <location>
        <begin position="20"/>
        <end position="38"/>
    </location>
</feature>
<dbReference type="PANTHER" id="PTHR43847:SF1">
    <property type="entry name" value="BLL3993 PROTEIN"/>
    <property type="match status" value="1"/>
</dbReference>
<name>A0A2K2HDP5_9BACT</name>
<dbReference type="OrthoDB" id="5417332at2"/>
<dbReference type="InterPro" id="IPR007318">
    <property type="entry name" value="Phopholipid_MeTrfase"/>
</dbReference>
<evidence type="ECO:0008006" key="8">
    <source>
        <dbReference type="Google" id="ProtNLM"/>
    </source>
</evidence>
<feature type="transmembrane region" description="Helical" evidence="5">
    <location>
        <begin position="108"/>
        <end position="132"/>
    </location>
</feature>
<comment type="subcellular location">
    <subcellularLocation>
        <location evidence="1">Endomembrane system</location>
        <topology evidence="1">Multi-pass membrane protein</topology>
    </subcellularLocation>
</comment>
<dbReference type="RefSeq" id="WP_103114122.1">
    <property type="nucleotide sequence ID" value="NZ_PPFX01000003.1"/>
</dbReference>
<dbReference type="PANTHER" id="PTHR43847">
    <property type="entry name" value="BLL3993 PROTEIN"/>
    <property type="match status" value="1"/>
</dbReference>
<reference evidence="6 7" key="1">
    <citation type="journal article" date="2018" name="Genome Announc.">
        <title>Genome Sequence of Geothermobacter sp. HR-1 Iron Reducer from the Loihi Seamount.</title>
        <authorList>
            <person name="Smith H."/>
            <person name="Abuyen K."/>
            <person name="Tremblay J."/>
            <person name="Savalia P."/>
            <person name="Perez-Rodriguez I."/>
            <person name="Emerson D."/>
            <person name="Tully B."/>
            <person name="Amend J."/>
        </authorList>
    </citation>
    <scope>NUCLEOTIDE SEQUENCE [LARGE SCALE GENOMIC DNA]</scope>
    <source>
        <strain evidence="6 7">HR-1</strain>
    </source>
</reference>
<proteinExistence type="predicted"/>
<dbReference type="Pfam" id="PF04191">
    <property type="entry name" value="PEMT"/>
    <property type="match status" value="1"/>
</dbReference>
<dbReference type="EMBL" id="PPFX01000003">
    <property type="protein sequence ID" value="PNU21351.1"/>
    <property type="molecule type" value="Genomic_DNA"/>
</dbReference>
<sequence length="171" mass="19841">MGYWKKEIFSFQLRAALLYWLWLPAAVIGGGLLVDWLLGRLRWPYRSATLVAVALLVTCGVWIIGRATRDFARWGDGTPAPQAPPKRLVTEGIYAWCRHPMWFGYDLAALGVVLGCRSWGMLLLSYPLFIVLQLRFLRRREERLLVKRFRDDYLNYRDRVPLLIPRPPGHG</sequence>
<dbReference type="InterPro" id="IPR052527">
    <property type="entry name" value="Metal_cation-efflux_comp"/>
</dbReference>
<evidence type="ECO:0000256" key="1">
    <source>
        <dbReference type="ARBA" id="ARBA00004127"/>
    </source>
</evidence>
<accession>A0A2K2HDP5</accession>
<keyword evidence="3 5" id="KW-1133">Transmembrane helix</keyword>
<evidence type="ECO:0000313" key="7">
    <source>
        <dbReference type="Proteomes" id="UP000236340"/>
    </source>
</evidence>
<dbReference type="GO" id="GO:0012505">
    <property type="term" value="C:endomembrane system"/>
    <property type="evidence" value="ECO:0007669"/>
    <property type="project" value="UniProtKB-SubCell"/>
</dbReference>
<dbReference type="Proteomes" id="UP000236340">
    <property type="component" value="Unassembled WGS sequence"/>
</dbReference>
<keyword evidence="4 5" id="KW-0472">Membrane</keyword>
<evidence type="ECO:0000256" key="5">
    <source>
        <dbReference type="SAM" id="Phobius"/>
    </source>
</evidence>
<evidence type="ECO:0000313" key="6">
    <source>
        <dbReference type="EMBL" id="PNU21351.1"/>
    </source>
</evidence>
<evidence type="ECO:0000256" key="3">
    <source>
        <dbReference type="ARBA" id="ARBA00022989"/>
    </source>
</evidence>
<protein>
    <recommendedName>
        <fullName evidence="8">Protein-S-isoprenylcysteine O-methyltransferase Ste14</fullName>
    </recommendedName>
</protein>